<dbReference type="InterPro" id="IPR004089">
    <property type="entry name" value="MCPsignal_dom"/>
</dbReference>
<dbReference type="CDD" id="cd12914">
    <property type="entry name" value="PDC1_DGC_like"/>
    <property type="match status" value="1"/>
</dbReference>
<evidence type="ECO:0000256" key="8">
    <source>
        <dbReference type="ARBA" id="ARBA00029447"/>
    </source>
</evidence>
<dbReference type="PANTHER" id="PTHR32089">
    <property type="entry name" value="METHYL-ACCEPTING CHEMOTAXIS PROTEIN MCPB"/>
    <property type="match status" value="1"/>
</dbReference>
<proteinExistence type="inferred from homology"/>
<dbReference type="SMART" id="SM00304">
    <property type="entry name" value="HAMP"/>
    <property type="match status" value="1"/>
</dbReference>
<dbReference type="STRING" id="1089553.Tph_c05130"/>
<evidence type="ECO:0000256" key="2">
    <source>
        <dbReference type="ARBA" id="ARBA00022475"/>
    </source>
</evidence>
<keyword evidence="14" id="KW-1185">Reference proteome</keyword>
<evidence type="ECO:0000259" key="11">
    <source>
        <dbReference type="PROSITE" id="PS50111"/>
    </source>
</evidence>
<evidence type="ECO:0000256" key="10">
    <source>
        <dbReference type="SAM" id="Phobius"/>
    </source>
</evidence>
<dbReference type="GO" id="GO:0007165">
    <property type="term" value="P:signal transduction"/>
    <property type="evidence" value="ECO:0007669"/>
    <property type="project" value="UniProtKB-KW"/>
</dbReference>
<keyword evidence="3" id="KW-0145">Chemotaxis</keyword>
<feature type="transmembrane region" description="Helical" evidence="10">
    <location>
        <begin position="296"/>
        <end position="315"/>
    </location>
</feature>
<dbReference type="PANTHER" id="PTHR32089:SF112">
    <property type="entry name" value="LYSOZYME-LIKE PROTEIN-RELATED"/>
    <property type="match status" value="1"/>
</dbReference>
<evidence type="ECO:0000256" key="1">
    <source>
        <dbReference type="ARBA" id="ARBA00004651"/>
    </source>
</evidence>
<dbReference type="eggNOG" id="COG0840">
    <property type="taxonomic scope" value="Bacteria"/>
</dbReference>
<dbReference type="EMBL" id="CP003732">
    <property type="protein sequence ID" value="AFV10751.1"/>
    <property type="molecule type" value="Genomic_DNA"/>
</dbReference>
<dbReference type="PROSITE" id="PS51257">
    <property type="entry name" value="PROKAR_LIPOPROTEIN"/>
    <property type="match status" value="1"/>
</dbReference>
<reference evidence="13 14" key="1">
    <citation type="journal article" date="2012" name="BMC Genomics">
        <title>Genome-guided analysis of physiological and morphological traits of the fermentative acetate oxidizer Thermacetogenium phaeum.</title>
        <authorList>
            <person name="Oehler D."/>
            <person name="Poehlein A."/>
            <person name="Leimbach A."/>
            <person name="Muller N."/>
            <person name="Daniel R."/>
            <person name="Gottschalk G."/>
            <person name="Schink B."/>
        </authorList>
    </citation>
    <scope>NUCLEOTIDE SEQUENCE [LARGE SCALE GENOMIC DNA]</scope>
    <source>
        <strain evidence="14">ATCC BAA-254 / DSM 26808 / PB</strain>
    </source>
</reference>
<organism evidence="13 14">
    <name type="scientific">Thermacetogenium phaeum (strain ATCC BAA-254 / DSM 26808 / PB)</name>
    <dbReference type="NCBI Taxonomy" id="1089553"/>
    <lineage>
        <taxon>Bacteria</taxon>
        <taxon>Bacillati</taxon>
        <taxon>Bacillota</taxon>
        <taxon>Clostridia</taxon>
        <taxon>Thermoanaerobacterales</taxon>
        <taxon>Thermoanaerobacteraceae</taxon>
        <taxon>Thermacetogenium</taxon>
    </lineage>
</organism>
<dbReference type="Proteomes" id="UP000000467">
    <property type="component" value="Chromosome"/>
</dbReference>
<dbReference type="GO" id="GO:0005886">
    <property type="term" value="C:plasma membrane"/>
    <property type="evidence" value="ECO:0007669"/>
    <property type="project" value="UniProtKB-SubCell"/>
</dbReference>
<evidence type="ECO:0000256" key="6">
    <source>
        <dbReference type="ARBA" id="ARBA00023136"/>
    </source>
</evidence>
<feature type="domain" description="Methyl-accepting transducer" evidence="11">
    <location>
        <begin position="390"/>
        <end position="647"/>
    </location>
</feature>
<dbReference type="InterPro" id="IPR033479">
    <property type="entry name" value="dCache_1"/>
</dbReference>
<evidence type="ECO:0000313" key="13">
    <source>
        <dbReference type="EMBL" id="AFV10751.1"/>
    </source>
</evidence>
<evidence type="ECO:0000256" key="9">
    <source>
        <dbReference type="PROSITE-ProRule" id="PRU00284"/>
    </source>
</evidence>
<dbReference type="AlphaFoldDB" id="K4LCT5"/>
<evidence type="ECO:0000259" key="12">
    <source>
        <dbReference type="PROSITE" id="PS50885"/>
    </source>
</evidence>
<keyword evidence="4 10" id="KW-0812">Transmembrane</keyword>
<comment type="similarity">
    <text evidence="8">Belongs to the methyl-accepting chemotaxis (MCP) protein family.</text>
</comment>
<evidence type="ECO:0000256" key="5">
    <source>
        <dbReference type="ARBA" id="ARBA00022989"/>
    </source>
</evidence>
<keyword evidence="6 10" id="KW-0472">Membrane</keyword>
<dbReference type="CDD" id="cd12912">
    <property type="entry name" value="PDC2_MCP_like"/>
    <property type="match status" value="1"/>
</dbReference>
<evidence type="ECO:0000256" key="3">
    <source>
        <dbReference type="ARBA" id="ARBA00022500"/>
    </source>
</evidence>
<comment type="subcellular location">
    <subcellularLocation>
        <location evidence="1">Cell membrane</location>
        <topology evidence="1">Multi-pass membrane protein</topology>
    </subcellularLocation>
</comment>
<dbReference type="SUPFAM" id="SSF58104">
    <property type="entry name" value="Methyl-accepting chemotaxis protein (MCP) signaling domain"/>
    <property type="match status" value="1"/>
</dbReference>
<evidence type="ECO:0000256" key="7">
    <source>
        <dbReference type="ARBA" id="ARBA00023224"/>
    </source>
</evidence>
<dbReference type="Pfam" id="PF00672">
    <property type="entry name" value="HAMP"/>
    <property type="match status" value="1"/>
</dbReference>
<dbReference type="CDD" id="cd11386">
    <property type="entry name" value="MCP_signal"/>
    <property type="match status" value="1"/>
</dbReference>
<dbReference type="Pfam" id="PF00015">
    <property type="entry name" value="MCPsignal"/>
    <property type="match status" value="1"/>
</dbReference>
<keyword evidence="2" id="KW-1003">Cell membrane</keyword>
<dbReference type="CDD" id="cd06225">
    <property type="entry name" value="HAMP"/>
    <property type="match status" value="1"/>
</dbReference>
<keyword evidence="7 9" id="KW-0807">Transducer</keyword>
<keyword evidence="5 10" id="KW-1133">Transmembrane helix</keyword>
<dbReference type="SMART" id="SM00283">
    <property type="entry name" value="MA"/>
    <property type="match status" value="1"/>
</dbReference>
<feature type="transmembrane region" description="Helical" evidence="10">
    <location>
        <begin position="12"/>
        <end position="31"/>
    </location>
</feature>
<accession>K4LCT5</accession>
<dbReference type="Gene3D" id="3.30.450.20">
    <property type="entry name" value="PAS domain"/>
    <property type="match status" value="1"/>
</dbReference>
<dbReference type="KEGG" id="tpz:Tph_c05130"/>
<evidence type="ECO:0000313" key="14">
    <source>
        <dbReference type="Proteomes" id="UP000000467"/>
    </source>
</evidence>
<dbReference type="RefSeq" id="WP_015049669.1">
    <property type="nucleotide sequence ID" value="NC_018870.1"/>
</dbReference>
<dbReference type="PROSITE" id="PS50885">
    <property type="entry name" value="HAMP"/>
    <property type="match status" value="1"/>
</dbReference>
<protein>
    <submittedName>
        <fullName evidence="13">Methyl-accepting chemotaxis protein TlpA</fullName>
    </submittedName>
</protein>
<evidence type="ECO:0000256" key="4">
    <source>
        <dbReference type="ARBA" id="ARBA00022692"/>
    </source>
</evidence>
<dbReference type="GO" id="GO:0006935">
    <property type="term" value="P:chemotaxis"/>
    <property type="evidence" value="ECO:0007669"/>
    <property type="project" value="UniProtKB-KW"/>
</dbReference>
<sequence length="676" mass="72626">MKEKLMGSLQVRMTVLFGLVVLIGCLVLSLMSERRTEQALEIEAKDAMLKVAKQAAETQDSRIQARLCLVKSVAAQDVIRGRWGEREAKLDEKMAALRSEMQTAAELGFKQFGIADRDGNTFFSDGGKANIADREYFKIALSGETAVSSTIVSRDDDSVVFAYAAPIRHYATNEITGVLVGLVDATMFSNLVADVTYARTGYAFAVDGNGKTIAHKDIERVLSQENLIEQAGSDNSLLAEAVSRMARGEEGVSTYTFQGQERIMAYAPVKSTGWSLAVTAPAAEVLEEVSSLKHSLLTLSVVIIIIALLLTYVMARTIATPLIVVEKHLGHIAGGDFTQLVPEKFLNMKDEIGKLARAVDGIQAGIRPLLSDLKDSAKILSGNSENLSAASEEIASSSSEAAKAIEQVAAGASEQAEHLQEILKLTENIAHHLENVENELGNVKDGSEEASRLAGVGKKELDVLIASINGVHEAFKGVVEKLTVLSNSVNQVGEILEVINSIADQTNLLALNAAIEAARAGEAGRGFAVVAEEVRKLAEESRASSEKIKGLLGTIAAETNEVVNTSESVDKQVVEQLESVNNTVRSFDDILASVAAIMPKIEETYRHMDLTLRAKDTILDRVQSISAVSEETSASAQQISASAEELSASTEEIAANAQEVLKVAKNLEEQVERFKI</sequence>
<name>K4LCT5_THEPS</name>
<dbReference type="InterPro" id="IPR003660">
    <property type="entry name" value="HAMP_dom"/>
</dbReference>
<dbReference type="Pfam" id="PF02743">
    <property type="entry name" value="dCache_1"/>
    <property type="match status" value="1"/>
</dbReference>
<dbReference type="PROSITE" id="PS50111">
    <property type="entry name" value="CHEMOTAXIS_TRANSDUC_2"/>
    <property type="match status" value="1"/>
</dbReference>
<gene>
    <name evidence="13" type="primary">tlpA</name>
    <name evidence="13" type="ordered locus">Tph_c05130</name>
</gene>
<dbReference type="HOGENOM" id="CLU_000445_107_19_9"/>
<feature type="domain" description="HAMP" evidence="12">
    <location>
        <begin position="316"/>
        <end position="371"/>
    </location>
</feature>
<dbReference type="Gene3D" id="1.10.287.950">
    <property type="entry name" value="Methyl-accepting chemotaxis protein"/>
    <property type="match status" value="1"/>
</dbReference>